<organism evidence="8 9">
    <name type="scientific">Micromonospora pallida</name>
    <dbReference type="NCBI Taxonomy" id="145854"/>
    <lineage>
        <taxon>Bacteria</taxon>
        <taxon>Bacillati</taxon>
        <taxon>Actinomycetota</taxon>
        <taxon>Actinomycetes</taxon>
        <taxon>Micromonosporales</taxon>
        <taxon>Micromonosporaceae</taxon>
        <taxon>Micromonospora</taxon>
    </lineage>
</organism>
<name>A0A1C6RU82_9ACTN</name>
<evidence type="ECO:0000256" key="1">
    <source>
        <dbReference type="ARBA" id="ARBA00009080"/>
    </source>
</evidence>
<evidence type="ECO:0000256" key="2">
    <source>
        <dbReference type="ARBA" id="ARBA00023002"/>
    </source>
</evidence>
<dbReference type="GO" id="GO:0016491">
    <property type="term" value="F:oxidoreductase activity"/>
    <property type="evidence" value="ECO:0007669"/>
    <property type="project" value="UniProtKB-KW"/>
</dbReference>
<protein>
    <submittedName>
        <fullName evidence="8">3-hydroxyisobutyrate dehydrogenase</fullName>
    </submittedName>
</protein>
<keyword evidence="2" id="KW-0560">Oxidoreductase</keyword>
<reference evidence="9" key="1">
    <citation type="submission" date="2016-06" db="EMBL/GenBank/DDBJ databases">
        <authorList>
            <person name="Varghese N."/>
            <person name="Submissions Spin"/>
        </authorList>
    </citation>
    <scope>NUCLEOTIDE SEQUENCE [LARGE SCALE GENOMIC DNA]</scope>
    <source>
        <strain evidence="9">DSM 43817</strain>
    </source>
</reference>
<dbReference type="SUPFAM" id="SSF48179">
    <property type="entry name" value="6-phosphogluconate dehydrogenase C-terminal domain-like"/>
    <property type="match status" value="1"/>
</dbReference>
<dbReference type="GO" id="GO:0050661">
    <property type="term" value="F:NADP binding"/>
    <property type="evidence" value="ECO:0007669"/>
    <property type="project" value="InterPro"/>
</dbReference>
<evidence type="ECO:0000313" key="9">
    <source>
        <dbReference type="Proteomes" id="UP000198959"/>
    </source>
</evidence>
<feature type="domain" description="3-hydroxyisobutyrate dehydrogenase-like NAD-binding" evidence="7">
    <location>
        <begin position="189"/>
        <end position="306"/>
    </location>
</feature>
<feature type="domain" description="6-phosphogluconate dehydrogenase NADP-binding" evidence="6">
    <location>
        <begin position="31"/>
        <end position="182"/>
    </location>
</feature>
<evidence type="ECO:0000313" key="8">
    <source>
        <dbReference type="EMBL" id="SCL20767.1"/>
    </source>
</evidence>
<evidence type="ECO:0000259" key="6">
    <source>
        <dbReference type="Pfam" id="PF03446"/>
    </source>
</evidence>
<dbReference type="PANTHER" id="PTHR43580:SF2">
    <property type="entry name" value="CYTOKINE-LIKE NUCLEAR FACTOR N-PAC"/>
    <property type="match status" value="1"/>
</dbReference>
<evidence type="ECO:0000256" key="5">
    <source>
        <dbReference type="SAM" id="MobiDB-lite"/>
    </source>
</evidence>
<dbReference type="PIRSF" id="PIRSF000103">
    <property type="entry name" value="HIBADH"/>
    <property type="match status" value="1"/>
</dbReference>
<evidence type="ECO:0000256" key="4">
    <source>
        <dbReference type="PIRSR" id="PIRSR000103-1"/>
    </source>
</evidence>
<dbReference type="Proteomes" id="UP000198959">
    <property type="component" value="Unassembled WGS sequence"/>
</dbReference>
<dbReference type="InterPro" id="IPR036291">
    <property type="entry name" value="NAD(P)-bd_dom_sf"/>
</dbReference>
<dbReference type="Pfam" id="PF03446">
    <property type="entry name" value="NAD_binding_2"/>
    <property type="match status" value="1"/>
</dbReference>
<dbReference type="InterPro" id="IPR008927">
    <property type="entry name" value="6-PGluconate_DH-like_C_sf"/>
</dbReference>
<dbReference type="RefSeq" id="WP_091639757.1">
    <property type="nucleotide sequence ID" value="NZ_FMHW01000002.1"/>
</dbReference>
<gene>
    <name evidence="8" type="ORF">GA0074692_0976</name>
</gene>
<dbReference type="EMBL" id="FMHW01000002">
    <property type="protein sequence ID" value="SCL20767.1"/>
    <property type="molecule type" value="Genomic_DNA"/>
</dbReference>
<keyword evidence="3" id="KW-0520">NAD</keyword>
<proteinExistence type="inferred from homology"/>
<dbReference type="SUPFAM" id="SSF51735">
    <property type="entry name" value="NAD(P)-binding Rossmann-fold domains"/>
    <property type="match status" value="1"/>
</dbReference>
<dbReference type="OrthoDB" id="5176214at2"/>
<accession>A0A1C6RU82</accession>
<dbReference type="InterPro" id="IPR029154">
    <property type="entry name" value="HIBADH-like_NADP-bd"/>
</dbReference>
<feature type="region of interest" description="Disordered" evidence="5">
    <location>
        <begin position="1"/>
        <end position="27"/>
    </location>
</feature>
<dbReference type="PANTHER" id="PTHR43580">
    <property type="entry name" value="OXIDOREDUCTASE GLYR1-RELATED"/>
    <property type="match status" value="1"/>
</dbReference>
<dbReference type="InterPro" id="IPR006115">
    <property type="entry name" value="6PGDH_NADP-bd"/>
</dbReference>
<dbReference type="Gene3D" id="3.40.50.720">
    <property type="entry name" value="NAD(P)-binding Rossmann-like Domain"/>
    <property type="match status" value="1"/>
</dbReference>
<sequence length="319" mass="32948">MHVSETGSGAPDTPVVEHGGSSQRPLDPRPVAVCGLGLMGRAVAARLLDCGVPVVVWNRHPERARDLAERGARVADSPADLAAGAGAVIVLVDGGAAVTEVIAGAEGIAAGHPDVLVQMSTIGVDEARAIRSLLPPTVALLDAPVLGSWAQAAAGELRILTGGDVATVDRWRPLLTLLGDPVHVGDVPAGTAFKQVVLAAVAPMVALLGEALALSDRLDLDRGAVLDELERSRIGPLVKRKRRMLESGHYPPDARVDTFAKDMGLVERAGRAHGLAMTMATAARQRADEAIAAGLGHLDYSVLYRAVARHDADGVPGCG</sequence>
<keyword evidence="9" id="KW-1185">Reference proteome</keyword>
<dbReference type="GO" id="GO:0051287">
    <property type="term" value="F:NAD binding"/>
    <property type="evidence" value="ECO:0007669"/>
    <property type="project" value="InterPro"/>
</dbReference>
<dbReference type="InterPro" id="IPR051265">
    <property type="entry name" value="HIBADH-related_NP60_sf"/>
</dbReference>
<dbReference type="STRING" id="145854.GA0074692_0976"/>
<dbReference type="Gene3D" id="1.10.1040.10">
    <property type="entry name" value="N-(1-d-carboxylethyl)-l-norvaline Dehydrogenase, domain 2"/>
    <property type="match status" value="1"/>
</dbReference>
<comment type="similarity">
    <text evidence="1">Belongs to the HIBADH-related family.</text>
</comment>
<evidence type="ECO:0000256" key="3">
    <source>
        <dbReference type="ARBA" id="ARBA00023027"/>
    </source>
</evidence>
<feature type="active site" evidence="4">
    <location>
        <position position="194"/>
    </location>
</feature>
<dbReference type="AlphaFoldDB" id="A0A1C6RU82"/>
<dbReference type="InterPro" id="IPR013328">
    <property type="entry name" value="6PGD_dom2"/>
</dbReference>
<evidence type="ECO:0000259" key="7">
    <source>
        <dbReference type="Pfam" id="PF14833"/>
    </source>
</evidence>
<dbReference type="Pfam" id="PF14833">
    <property type="entry name" value="NAD_binding_11"/>
    <property type="match status" value="1"/>
</dbReference>
<dbReference type="InterPro" id="IPR015815">
    <property type="entry name" value="HIBADH-related"/>
</dbReference>